<dbReference type="Proteomes" id="UP001190700">
    <property type="component" value="Unassembled WGS sequence"/>
</dbReference>
<accession>A0AAE0CEL2</accession>
<comment type="caution">
    <text evidence="2">The sequence shown here is derived from an EMBL/GenBank/DDBJ whole genome shotgun (WGS) entry which is preliminary data.</text>
</comment>
<feature type="compositionally biased region" description="Low complexity" evidence="1">
    <location>
        <begin position="273"/>
        <end position="284"/>
    </location>
</feature>
<evidence type="ECO:0000313" key="3">
    <source>
        <dbReference type="Proteomes" id="UP001190700"/>
    </source>
</evidence>
<feature type="region of interest" description="Disordered" evidence="1">
    <location>
        <begin position="428"/>
        <end position="456"/>
    </location>
</feature>
<proteinExistence type="predicted"/>
<keyword evidence="3" id="KW-1185">Reference proteome</keyword>
<evidence type="ECO:0000313" key="2">
    <source>
        <dbReference type="EMBL" id="KAK3253633.1"/>
    </source>
</evidence>
<reference evidence="2 3" key="1">
    <citation type="journal article" date="2015" name="Genome Biol. Evol.">
        <title>Comparative Genomics of a Bacterivorous Green Alga Reveals Evolutionary Causalities and Consequences of Phago-Mixotrophic Mode of Nutrition.</title>
        <authorList>
            <person name="Burns J.A."/>
            <person name="Paasch A."/>
            <person name="Narechania A."/>
            <person name="Kim E."/>
        </authorList>
    </citation>
    <scope>NUCLEOTIDE SEQUENCE [LARGE SCALE GENOMIC DNA]</scope>
    <source>
        <strain evidence="2 3">PLY_AMNH</strain>
    </source>
</reference>
<feature type="region of interest" description="Disordered" evidence="1">
    <location>
        <begin position="255"/>
        <end position="341"/>
    </location>
</feature>
<dbReference type="AlphaFoldDB" id="A0AAE0CEL2"/>
<name>A0AAE0CEL2_9CHLO</name>
<gene>
    <name evidence="2" type="ORF">CYMTET_37131</name>
</gene>
<protein>
    <submittedName>
        <fullName evidence="2">Uncharacterized protein</fullName>
    </submittedName>
</protein>
<feature type="compositionally biased region" description="Basic residues" evidence="1">
    <location>
        <begin position="311"/>
        <end position="322"/>
    </location>
</feature>
<sequence>MHTDVHAHSMEELLGLPRVYGEAGIRTYSALMCLDEQGYTEVLPETVETKYWPENKDGVMQLPAAFQGFPAASPFQQARVGGGPGWRSLSLCVYHACSYLEKGVIDLDNAVHIASHGFAEMYGMPIRMVCIACGDAIQFKGGYDLLPRVHACKACIHPLHEGTDLTQVGHVMCGECFDFRNARGLRPPLMVHERHVEHDATLKDFQALEPAEARARAVLNFADVAMGARQILRAFGPSADLSPEERASLRDVKWNLPPAEAPSPEQSKSSMVATDEGAAAPAAARADEHAVLLGHTPAGAPAVGGVDKPNKQHKKLFTRKRSTTGELRRKANKKRKAAERRRLTTPIRHPMFDANGYLTSELLHKLNFPSMELAKLVASVITHNWNASRPTFACRCSCHLSPSDVPGWHRNVASLQAVPPCLGRAERNTKARSAPMPATTAPPTVPSHVATSGKKKCRPRKMLAAMKCGLEGQPATSAAAPMAAPAATPAPEARVVGAAPPCPQGLTEGTLVYGNDGRASCGRL</sequence>
<feature type="compositionally biased region" description="Basic residues" evidence="1">
    <location>
        <begin position="330"/>
        <end position="339"/>
    </location>
</feature>
<organism evidence="2 3">
    <name type="scientific">Cymbomonas tetramitiformis</name>
    <dbReference type="NCBI Taxonomy" id="36881"/>
    <lineage>
        <taxon>Eukaryota</taxon>
        <taxon>Viridiplantae</taxon>
        <taxon>Chlorophyta</taxon>
        <taxon>Pyramimonadophyceae</taxon>
        <taxon>Pyramimonadales</taxon>
        <taxon>Pyramimonadaceae</taxon>
        <taxon>Cymbomonas</taxon>
    </lineage>
</organism>
<feature type="compositionally biased region" description="Low complexity" evidence="1">
    <location>
        <begin position="431"/>
        <end position="451"/>
    </location>
</feature>
<evidence type="ECO:0000256" key="1">
    <source>
        <dbReference type="SAM" id="MobiDB-lite"/>
    </source>
</evidence>
<dbReference type="EMBL" id="LGRX02024720">
    <property type="protein sequence ID" value="KAK3253633.1"/>
    <property type="molecule type" value="Genomic_DNA"/>
</dbReference>